<dbReference type="AlphaFoldDB" id="A0A8J5H7G4"/>
<protein>
    <recommendedName>
        <fullName evidence="3">Bromodomain associated domain-containing protein</fullName>
    </recommendedName>
</protein>
<sequence length="604" mass="68141">MAAALLGEDGRGYELARRLDGCGAWRAWLGDGAYAAFVHHLSSPASWETFMSPSPSSPSNSRAHLHLQLRVRALLFDKASAALFLHPASSPGISAPSISEINPDYLQLHGDDIYYSLEDCQQDGVQNDQCNSRGMQMQLKTAFNTCKVNEHSYERASIVGPKYHEPDNVRHRVEDLPETWYNQFLREYRLRHHTFPYCDKEPQKRTPEGMSMFLKLSETQKRKRQACKVGPNVASRDSMVENGASVQSNVASDLSILTEEEHTFFPEMMFPSNCVPGSAIPPNNSMGKKQKIEVFEVLDNLPTIISRNPAMIERFGLMSEYYKMGKYRGKDSSGGSKKPLGVEEASKMTHKVVASALLRVGFEAGSESSMEVFSEVLSARICKLGRILRLLSDSYKKQFSSIELLKMFLQTAGYGNVGILAELIKDGIKGLTQQTHQNVRMMQPQQNAYLQAQLQRMQQMHRLQQMQMLNPQNLAFQQHQQQLLRRQMSAPRGSVVMMDKDQPMVDVKVENVMESPAGSMFNALNKQQLQLQHLQLRQQMGMSNQHASPSQQFKQISNVQLPQLQTQNPYGMRTPVKVEAFHELMGGDSTIKHDSEHTKLTPSQ</sequence>
<comment type="caution">
    <text evidence="1">The sequence shown here is derived from an EMBL/GenBank/DDBJ whole genome shotgun (WGS) entry which is preliminary data.</text>
</comment>
<organism evidence="1 2">
    <name type="scientific">Zingiber officinale</name>
    <name type="common">Ginger</name>
    <name type="synonym">Amomum zingiber</name>
    <dbReference type="NCBI Taxonomy" id="94328"/>
    <lineage>
        <taxon>Eukaryota</taxon>
        <taxon>Viridiplantae</taxon>
        <taxon>Streptophyta</taxon>
        <taxon>Embryophyta</taxon>
        <taxon>Tracheophyta</taxon>
        <taxon>Spermatophyta</taxon>
        <taxon>Magnoliopsida</taxon>
        <taxon>Liliopsida</taxon>
        <taxon>Zingiberales</taxon>
        <taxon>Zingiberaceae</taxon>
        <taxon>Zingiber</taxon>
    </lineage>
</organism>
<gene>
    <name evidence="1" type="ORF">ZIOFF_017880</name>
</gene>
<dbReference type="Proteomes" id="UP000734854">
    <property type="component" value="Unassembled WGS sequence"/>
</dbReference>
<proteinExistence type="predicted"/>
<accession>A0A8J5H7G4</accession>
<dbReference type="PANTHER" id="PTHR37604">
    <property type="entry name" value="TRANSCRIPTION INITIATION FACTOR TFIID SUBUNIT"/>
    <property type="match status" value="1"/>
</dbReference>
<dbReference type="OrthoDB" id="1906016at2759"/>
<name>A0A8J5H7G4_ZINOF</name>
<evidence type="ECO:0000313" key="2">
    <source>
        <dbReference type="Proteomes" id="UP000734854"/>
    </source>
</evidence>
<evidence type="ECO:0008006" key="3">
    <source>
        <dbReference type="Google" id="ProtNLM"/>
    </source>
</evidence>
<dbReference type="PANTHER" id="PTHR37604:SF1">
    <property type="entry name" value="TRANSCRIPTION INITIATION FACTOR TFIID SUBUNIT"/>
    <property type="match status" value="1"/>
</dbReference>
<reference evidence="1 2" key="1">
    <citation type="submission" date="2020-08" db="EMBL/GenBank/DDBJ databases">
        <title>Plant Genome Project.</title>
        <authorList>
            <person name="Zhang R.-G."/>
        </authorList>
    </citation>
    <scope>NUCLEOTIDE SEQUENCE [LARGE SCALE GENOMIC DNA]</scope>
    <source>
        <tissue evidence="1">Rhizome</tissue>
    </source>
</reference>
<dbReference type="EMBL" id="JACMSC010000005">
    <property type="protein sequence ID" value="KAG6520819.1"/>
    <property type="molecule type" value="Genomic_DNA"/>
</dbReference>
<evidence type="ECO:0000313" key="1">
    <source>
        <dbReference type="EMBL" id="KAG6520819.1"/>
    </source>
</evidence>
<keyword evidence="2" id="KW-1185">Reference proteome</keyword>